<proteinExistence type="predicted"/>
<gene>
    <name evidence="2" type="ORF">BJY01DRAFT_198518</name>
</gene>
<comment type="caution">
    <text evidence="2">The sequence shown here is derived from an EMBL/GenBank/DDBJ whole genome shotgun (WGS) entry which is preliminary data.</text>
</comment>
<evidence type="ECO:0000313" key="3">
    <source>
        <dbReference type="Proteomes" id="UP001610446"/>
    </source>
</evidence>
<protein>
    <submittedName>
        <fullName evidence="2">Uncharacterized protein</fullName>
    </submittedName>
</protein>
<sequence>MHWHSTRDSPSSRPNRVNHHQRPVWFQLGPMDLDRTSTTPRVLRVVQMKLGLLTQDQGRAQLNATPSRAHSYLRPFILTCTYRNIISCAECLVSIKNEIQDTIQNWIPG</sequence>
<dbReference type="Proteomes" id="UP001610446">
    <property type="component" value="Unassembled WGS sequence"/>
</dbReference>
<evidence type="ECO:0000313" key="2">
    <source>
        <dbReference type="EMBL" id="KAL2843133.1"/>
    </source>
</evidence>
<dbReference type="EMBL" id="JBFXLU010000093">
    <property type="protein sequence ID" value="KAL2843133.1"/>
    <property type="molecule type" value="Genomic_DNA"/>
</dbReference>
<evidence type="ECO:0000256" key="1">
    <source>
        <dbReference type="SAM" id="MobiDB-lite"/>
    </source>
</evidence>
<keyword evidence="3" id="KW-1185">Reference proteome</keyword>
<organism evidence="2 3">
    <name type="scientific">Aspergillus pseudoustus</name>
    <dbReference type="NCBI Taxonomy" id="1810923"/>
    <lineage>
        <taxon>Eukaryota</taxon>
        <taxon>Fungi</taxon>
        <taxon>Dikarya</taxon>
        <taxon>Ascomycota</taxon>
        <taxon>Pezizomycotina</taxon>
        <taxon>Eurotiomycetes</taxon>
        <taxon>Eurotiomycetidae</taxon>
        <taxon>Eurotiales</taxon>
        <taxon>Aspergillaceae</taxon>
        <taxon>Aspergillus</taxon>
        <taxon>Aspergillus subgen. Nidulantes</taxon>
    </lineage>
</organism>
<accession>A0ABR4JW38</accession>
<name>A0ABR4JW38_9EURO</name>
<feature type="region of interest" description="Disordered" evidence="1">
    <location>
        <begin position="1"/>
        <end position="21"/>
    </location>
</feature>
<reference evidence="2 3" key="1">
    <citation type="submission" date="2024-07" db="EMBL/GenBank/DDBJ databases">
        <title>Section-level genome sequencing and comparative genomics of Aspergillus sections Usti and Cavernicolus.</title>
        <authorList>
            <consortium name="Lawrence Berkeley National Laboratory"/>
            <person name="Nybo J.L."/>
            <person name="Vesth T.C."/>
            <person name="Theobald S."/>
            <person name="Frisvad J.C."/>
            <person name="Larsen T.O."/>
            <person name="Kjaerboelling I."/>
            <person name="Rothschild-Mancinelli K."/>
            <person name="Lyhne E.K."/>
            <person name="Kogle M.E."/>
            <person name="Barry K."/>
            <person name="Clum A."/>
            <person name="Na H."/>
            <person name="Ledsgaard L."/>
            <person name="Lin J."/>
            <person name="Lipzen A."/>
            <person name="Kuo A."/>
            <person name="Riley R."/>
            <person name="Mondo S."/>
            <person name="Labutti K."/>
            <person name="Haridas S."/>
            <person name="Pangalinan J."/>
            <person name="Salamov A.A."/>
            <person name="Simmons B.A."/>
            <person name="Magnuson J.K."/>
            <person name="Chen J."/>
            <person name="Drula E."/>
            <person name="Henrissat B."/>
            <person name="Wiebenga A."/>
            <person name="Lubbers R.J."/>
            <person name="Gomes A.C."/>
            <person name="Makela M.R."/>
            <person name="Stajich J."/>
            <person name="Grigoriev I.V."/>
            <person name="Mortensen U.H."/>
            <person name="De Vries R.P."/>
            <person name="Baker S.E."/>
            <person name="Andersen M.R."/>
        </authorList>
    </citation>
    <scope>NUCLEOTIDE SEQUENCE [LARGE SCALE GENOMIC DNA]</scope>
    <source>
        <strain evidence="2 3">CBS 123904</strain>
    </source>
</reference>